<dbReference type="AlphaFoldDB" id="A0A5A7PQB2"/>
<protein>
    <submittedName>
        <fullName evidence="2">DNA polymerase V</fullName>
    </submittedName>
</protein>
<name>A0A5A7PQB2_STRAF</name>
<organism evidence="2 3">
    <name type="scientific">Striga asiatica</name>
    <name type="common">Asiatic witchweed</name>
    <name type="synonym">Buchnera asiatica</name>
    <dbReference type="NCBI Taxonomy" id="4170"/>
    <lineage>
        <taxon>Eukaryota</taxon>
        <taxon>Viridiplantae</taxon>
        <taxon>Streptophyta</taxon>
        <taxon>Embryophyta</taxon>
        <taxon>Tracheophyta</taxon>
        <taxon>Spermatophyta</taxon>
        <taxon>Magnoliopsida</taxon>
        <taxon>eudicotyledons</taxon>
        <taxon>Gunneridae</taxon>
        <taxon>Pentapetalae</taxon>
        <taxon>asterids</taxon>
        <taxon>lamiids</taxon>
        <taxon>Lamiales</taxon>
        <taxon>Orobanchaceae</taxon>
        <taxon>Buchnereae</taxon>
        <taxon>Striga</taxon>
    </lineage>
</organism>
<keyword evidence="1" id="KW-0732">Signal</keyword>
<reference evidence="3" key="1">
    <citation type="journal article" date="2019" name="Curr. Biol.">
        <title>Genome Sequence of Striga asiatica Provides Insight into the Evolution of Plant Parasitism.</title>
        <authorList>
            <person name="Yoshida S."/>
            <person name="Kim S."/>
            <person name="Wafula E.K."/>
            <person name="Tanskanen J."/>
            <person name="Kim Y.M."/>
            <person name="Honaas L."/>
            <person name="Yang Z."/>
            <person name="Spallek T."/>
            <person name="Conn C.E."/>
            <person name="Ichihashi Y."/>
            <person name="Cheong K."/>
            <person name="Cui S."/>
            <person name="Der J.P."/>
            <person name="Gundlach H."/>
            <person name="Jiao Y."/>
            <person name="Hori C."/>
            <person name="Ishida J.K."/>
            <person name="Kasahara H."/>
            <person name="Kiba T."/>
            <person name="Kim M.S."/>
            <person name="Koo N."/>
            <person name="Laohavisit A."/>
            <person name="Lee Y.H."/>
            <person name="Lumba S."/>
            <person name="McCourt P."/>
            <person name="Mortimer J.C."/>
            <person name="Mutuku J.M."/>
            <person name="Nomura T."/>
            <person name="Sasaki-Sekimoto Y."/>
            <person name="Seto Y."/>
            <person name="Wang Y."/>
            <person name="Wakatake T."/>
            <person name="Sakakibara H."/>
            <person name="Demura T."/>
            <person name="Yamaguchi S."/>
            <person name="Yoneyama K."/>
            <person name="Manabe R.I."/>
            <person name="Nelson D.C."/>
            <person name="Schulman A.H."/>
            <person name="Timko M.P."/>
            <person name="dePamphilis C.W."/>
            <person name="Choi D."/>
            <person name="Shirasu K."/>
        </authorList>
    </citation>
    <scope>NUCLEOTIDE SEQUENCE [LARGE SCALE GENOMIC DNA]</scope>
    <source>
        <strain evidence="3">cv. UVA1</strain>
    </source>
</reference>
<evidence type="ECO:0000313" key="3">
    <source>
        <dbReference type="Proteomes" id="UP000325081"/>
    </source>
</evidence>
<gene>
    <name evidence="2" type="ORF">STAS_11375</name>
</gene>
<evidence type="ECO:0000256" key="1">
    <source>
        <dbReference type="SAM" id="SignalP"/>
    </source>
</evidence>
<proteinExistence type="predicted"/>
<evidence type="ECO:0000313" key="2">
    <source>
        <dbReference type="EMBL" id="GER35115.1"/>
    </source>
</evidence>
<dbReference type="Proteomes" id="UP000325081">
    <property type="component" value="Unassembled WGS sequence"/>
</dbReference>
<feature type="signal peptide" evidence="1">
    <location>
        <begin position="1"/>
        <end position="20"/>
    </location>
</feature>
<comment type="caution">
    <text evidence="2">The sequence shown here is derived from an EMBL/GenBank/DDBJ whole genome shotgun (WGS) entry which is preliminary data.</text>
</comment>
<dbReference type="EMBL" id="BKCP01004960">
    <property type="protein sequence ID" value="GER35115.1"/>
    <property type="molecule type" value="Genomic_DNA"/>
</dbReference>
<feature type="chain" id="PRO_5022988182" evidence="1">
    <location>
        <begin position="21"/>
        <end position="164"/>
    </location>
</feature>
<accession>A0A5A7PQB2</accession>
<keyword evidence="3" id="KW-1185">Reference proteome</keyword>
<sequence length="164" mass="18979">MKSQQFGVLLFVYRLRLASLLRSWVGQDSLDFLIDLCGFHEPNFVFGLFARRRQTGPVFATRLRGGLTIPNHPNYGKHHAHNNMGIKTFFTEEKKTERQDKNGLHVTQHLKRDSCESAYADELAKLICRCSYRHRPVYRSTSSQQRALPKVTMQLEEVLSARVD</sequence>